<name>A0ABR7XUP3_9SPHI</name>
<dbReference type="InterPro" id="IPR032221">
    <property type="entry name" value="DUF5040"/>
</dbReference>
<evidence type="ECO:0000256" key="1">
    <source>
        <dbReference type="SAM" id="Phobius"/>
    </source>
</evidence>
<feature type="transmembrane region" description="Helical" evidence="1">
    <location>
        <begin position="12"/>
        <end position="33"/>
    </location>
</feature>
<dbReference type="SUPFAM" id="SSF52266">
    <property type="entry name" value="SGNH hydrolase"/>
    <property type="match status" value="1"/>
</dbReference>
<proteinExistence type="predicted"/>
<dbReference type="Proteomes" id="UP000651112">
    <property type="component" value="Unassembled WGS sequence"/>
</dbReference>
<keyword evidence="3" id="KW-1185">Reference proteome</keyword>
<keyword evidence="1" id="KW-0812">Transmembrane</keyword>
<dbReference type="Pfam" id="PF16443">
    <property type="entry name" value="DUF5040"/>
    <property type="match status" value="1"/>
</dbReference>
<evidence type="ECO:0000313" key="2">
    <source>
        <dbReference type="EMBL" id="MBD1422779.1"/>
    </source>
</evidence>
<evidence type="ECO:0000313" key="3">
    <source>
        <dbReference type="Proteomes" id="UP000651112"/>
    </source>
</evidence>
<gene>
    <name evidence="2" type="ORF">H8B21_14480</name>
</gene>
<sequence length="277" mass="31854">MLIIKNVIKNKIISNVISFLLFLVSFLIPYLSYGQELTEKPYTLLLSGASFAANVNGWFELSCEELNIEGINRAKGGTAIADLANQMAHDSLYSAKELEEIDALVLMHAVDRDVFDETELREKYTHYEIPFDRSNYAMAFDYVIKRHQTACYNLKFNKESKYYGKKHGKPALIILCTDWHDGRTKYNSSIRKLAEKWGFPLVEFDKHIGFSKNAPHPVTGRQTSLLYAKDTQTINGETFGWHPLRGHDEYIQQRMSVIFVDAMRSILSLNRCMNKGY</sequence>
<keyword evidence="1" id="KW-1133">Transmembrane helix</keyword>
<keyword evidence="1" id="KW-0472">Membrane</keyword>
<protein>
    <submittedName>
        <fullName evidence="2">DUF5040 domain-containing protein</fullName>
    </submittedName>
</protein>
<accession>A0ABR7XUP3</accession>
<dbReference type="EMBL" id="JACNYL010000003">
    <property type="protein sequence ID" value="MBD1422779.1"/>
    <property type="molecule type" value="Genomic_DNA"/>
</dbReference>
<dbReference type="RefSeq" id="WP_190314468.1">
    <property type="nucleotide sequence ID" value="NZ_JACNYL010000003.1"/>
</dbReference>
<comment type="caution">
    <text evidence="2">The sequence shown here is derived from an EMBL/GenBank/DDBJ whole genome shotgun (WGS) entry which is preliminary data.</text>
</comment>
<reference evidence="2 3" key="1">
    <citation type="submission" date="2020-08" db="EMBL/GenBank/DDBJ databases">
        <title>Sphingobacterium sp. DN00404 isolated from aquaculture water.</title>
        <authorList>
            <person name="Zhang M."/>
        </authorList>
    </citation>
    <scope>NUCLEOTIDE SEQUENCE [LARGE SCALE GENOMIC DNA]</scope>
    <source>
        <strain evidence="2 3">KCTC 42746</strain>
    </source>
</reference>
<organism evidence="2 3">
    <name type="scientific">Sphingobacterium chuzhouense</name>
    <dbReference type="NCBI Taxonomy" id="1742264"/>
    <lineage>
        <taxon>Bacteria</taxon>
        <taxon>Pseudomonadati</taxon>
        <taxon>Bacteroidota</taxon>
        <taxon>Sphingobacteriia</taxon>
        <taxon>Sphingobacteriales</taxon>
        <taxon>Sphingobacteriaceae</taxon>
        <taxon>Sphingobacterium</taxon>
    </lineage>
</organism>